<organism evidence="1 2">
    <name type="scientific">Kingdonia uniflora</name>
    <dbReference type="NCBI Taxonomy" id="39325"/>
    <lineage>
        <taxon>Eukaryota</taxon>
        <taxon>Viridiplantae</taxon>
        <taxon>Streptophyta</taxon>
        <taxon>Embryophyta</taxon>
        <taxon>Tracheophyta</taxon>
        <taxon>Spermatophyta</taxon>
        <taxon>Magnoliopsida</taxon>
        <taxon>Ranunculales</taxon>
        <taxon>Circaeasteraceae</taxon>
        <taxon>Kingdonia</taxon>
    </lineage>
</organism>
<feature type="non-terminal residue" evidence="1">
    <location>
        <position position="70"/>
    </location>
</feature>
<keyword evidence="2" id="KW-1185">Reference proteome</keyword>
<dbReference type="EMBL" id="JACGCM010001222">
    <property type="protein sequence ID" value="KAF6158405.1"/>
    <property type="molecule type" value="Genomic_DNA"/>
</dbReference>
<dbReference type="AlphaFoldDB" id="A0A7J7MU21"/>
<proteinExistence type="predicted"/>
<evidence type="ECO:0000313" key="2">
    <source>
        <dbReference type="Proteomes" id="UP000541444"/>
    </source>
</evidence>
<comment type="caution">
    <text evidence="1">The sequence shown here is derived from an EMBL/GenBank/DDBJ whole genome shotgun (WGS) entry which is preliminary data.</text>
</comment>
<sequence length="70" mass="8211">KSFERASRTFSLDLGNYQSRSNELNSRSNELLYSLKFWLMNQSRSNELECHSNKLLYSLEGVNLVRMSFA</sequence>
<gene>
    <name evidence="1" type="ORF">GIB67_019444</name>
</gene>
<name>A0A7J7MU21_9MAGN</name>
<reference evidence="1 2" key="1">
    <citation type="journal article" date="2020" name="IScience">
        <title>Genome Sequencing of the Endangered Kingdonia uniflora (Circaeasteraceae, Ranunculales) Reveals Potential Mechanisms of Evolutionary Specialization.</title>
        <authorList>
            <person name="Sun Y."/>
            <person name="Deng T."/>
            <person name="Zhang A."/>
            <person name="Moore M.J."/>
            <person name="Landis J.B."/>
            <person name="Lin N."/>
            <person name="Zhang H."/>
            <person name="Zhang X."/>
            <person name="Huang J."/>
            <person name="Zhang X."/>
            <person name="Sun H."/>
            <person name="Wang H."/>
        </authorList>
    </citation>
    <scope>NUCLEOTIDE SEQUENCE [LARGE SCALE GENOMIC DNA]</scope>
    <source>
        <strain evidence="1">TB1705</strain>
        <tissue evidence="1">Leaf</tissue>
    </source>
</reference>
<protein>
    <submittedName>
        <fullName evidence="1">Uncharacterized protein</fullName>
    </submittedName>
</protein>
<evidence type="ECO:0000313" key="1">
    <source>
        <dbReference type="EMBL" id="KAF6158405.1"/>
    </source>
</evidence>
<dbReference type="Proteomes" id="UP000541444">
    <property type="component" value="Unassembled WGS sequence"/>
</dbReference>
<accession>A0A7J7MU21</accession>